<organism evidence="1 2">
    <name type="scientific">Violaceomyces palustris</name>
    <dbReference type="NCBI Taxonomy" id="1673888"/>
    <lineage>
        <taxon>Eukaryota</taxon>
        <taxon>Fungi</taxon>
        <taxon>Dikarya</taxon>
        <taxon>Basidiomycota</taxon>
        <taxon>Ustilaginomycotina</taxon>
        <taxon>Ustilaginomycetes</taxon>
        <taxon>Violaceomycetales</taxon>
        <taxon>Violaceomycetaceae</taxon>
        <taxon>Violaceomyces</taxon>
    </lineage>
</organism>
<protein>
    <submittedName>
        <fullName evidence="1">Metabolite transport protein</fullName>
    </submittedName>
</protein>
<proteinExistence type="predicted"/>
<keyword evidence="2" id="KW-1185">Reference proteome</keyword>
<name>A0ACD0NVU3_9BASI</name>
<accession>A0ACD0NVU3</accession>
<dbReference type="EMBL" id="KZ819987">
    <property type="protein sequence ID" value="PWN49948.1"/>
    <property type="molecule type" value="Genomic_DNA"/>
</dbReference>
<evidence type="ECO:0000313" key="1">
    <source>
        <dbReference type="EMBL" id="PWN49948.1"/>
    </source>
</evidence>
<evidence type="ECO:0000313" key="2">
    <source>
        <dbReference type="Proteomes" id="UP000245626"/>
    </source>
</evidence>
<sequence length="483" mass="51060">MDESSSLGGKGTSFTVIWSGVALASDGYNAQALGSVLPILKKLYPEAWSTTVKSRISTAYYVGVCLGAILFGSLIDNTSRKAGVVSATLLMLLGVALCSGSSGTGSKDSLHWAQGMFWMLSVGRGVLGIGAGGEYPVCSVNATEAGDENDRLRRRRGLLVGLAGCTSIDFGIVMGGVVPLIVLAAYGYRPSTPADETVHLDKAWRIMLGLGGVIPLSVFYFRWKMSTTTAFERRKRDGTSLGWRGWWVVLNVYKWRILGTCLSWALYDAVAYPFGLFSTTIVDQLSDGKSGLISSIGWSALINSFLLPGCLVGSYSMDYFGRRNTQAAGFALSALVAFVLGGALDEIQSIFPLFVVLYGILLALSEAGPGVATILTSAECYPTLVRGHLLGLSAACGKAGAAIGTVAFSAIQDDLGGSTKGVFLVGGGFSLLGAIVTLLLIPEMSRDLGEEDERLNKLLIQAGVIQRTPSSYSFEDSQSEEKC</sequence>
<gene>
    <name evidence="1" type="ORF">IE53DRAFT_316703</name>
</gene>
<reference evidence="1 2" key="1">
    <citation type="journal article" date="2018" name="Mol. Biol. Evol.">
        <title>Broad Genomic Sampling Reveals a Smut Pathogenic Ancestry of the Fungal Clade Ustilaginomycotina.</title>
        <authorList>
            <person name="Kijpornyongpan T."/>
            <person name="Mondo S.J."/>
            <person name="Barry K."/>
            <person name="Sandor L."/>
            <person name="Lee J."/>
            <person name="Lipzen A."/>
            <person name="Pangilinan J."/>
            <person name="LaButti K."/>
            <person name="Hainaut M."/>
            <person name="Henrissat B."/>
            <person name="Grigoriev I.V."/>
            <person name="Spatafora J.W."/>
            <person name="Aime M.C."/>
        </authorList>
    </citation>
    <scope>NUCLEOTIDE SEQUENCE [LARGE SCALE GENOMIC DNA]</scope>
    <source>
        <strain evidence="1 2">SA 807</strain>
    </source>
</reference>
<dbReference type="Proteomes" id="UP000245626">
    <property type="component" value="Unassembled WGS sequence"/>
</dbReference>